<protein>
    <submittedName>
        <fullName evidence="9">Cytochrome b subunit of succinate dehydrogenase SDH3</fullName>
    </submittedName>
</protein>
<dbReference type="PANTHER" id="PTHR10978:SF5">
    <property type="entry name" value="SUCCINATE DEHYDROGENASE CYTOCHROME B560 SUBUNIT, MITOCHONDRIAL"/>
    <property type="match status" value="1"/>
</dbReference>
<evidence type="ECO:0000256" key="2">
    <source>
        <dbReference type="ARBA" id="ARBA00022617"/>
    </source>
</evidence>
<keyword evidence="10" id="KW-1185">Reference proteome</keyword>
<proteinExistence type="predicted"/>
<dbReference type="EMBL" id="JAWWNJ010000161">
    <property type="protein sequence ID" value="KAK6978133.1"/>
    <property type="molecule type" value="Genomic_DNA"/>
</dbReference>
<dbReference type="GO" id="GO:0016020">
    <property type="term" value="C:membrane"/>
    <property type="evidence" value="ECO:0007669"/>
    <property type="project" value="UniProtKB-SubCell"/>
</dbReference>
<dbReference type="GO" id="GO:0009055">
    <property type="term" value="F:electron transfer activity"/>
    <property type="evidence" value="ECO:0007669"/>
    <property type="project" value="InterPro"/>
</dbReference>
<dbReference type="PANTHER" id="PTHR10978">
    <property type="entry name" value="SUCCINATE DEHYDROGENASE CYTOCHROME B560 SUBUNIT"/>
    <property type="match status" value="1"/>
</dbReference>
<feature type="transmembrane region" description="Helical" evidence="8">
    <location>
        <begin position="98"/>
        <end position="120"/>
    </location>
</feature>
<evidence type="ECO:0000256" key="7">
    <source>
        <dbReference type="ARBA" id="ARBA00023136"/>
    </source>
</evidence>
<reference evidence="9 10" key="1">
    <citation type="journal article" date="2024" name="J Genomics">
        <title>Draft genome sequencing and assembly of Favolaschia claudopus CIRM-BRFM 2984 isolated from oak limbs.</title>
        <authorList>
            <person name="Navarro D."/>
            <person name="Drula E."/>
            <person name="Chaduli D."/>
            <person name="Cazenave R."/>
            <person name="Ahrendt S."/>
            <person name="Wang J."/>
            <person name="Lipzen A."/>
            <person name="Daum C."/>
            <person name="Barry K."/>
            <person name="Grigoriev I.V."/>
            <person name="Favel A."/>
            <person name="Rosso M.N."/>
            <person name="Martin F."/>
        </authorList>
    </citation>
    <scope>NUCLEOTIDE SEQUENCE [LARGE SCALE GENOMIC DNA]</scope>
    <source>
        <strain evidence="9 10">CIRM-BRFM 2984</strain>
    </source>
</reference>
<keyword evidence="2" id="KW-0349">Heme</keyword>
<dbReference type="InterPro" id="IPR014314">
    <property type="entry name" value="Succ_DH_cytb556"/>
</dbReference>
<feature type="non-terminal residue" evidence="9">
    <location>
        <position position="1"/>
    </location>
</feature>
<dbReference type="PROSITE" id="PS01001">
    <property type="entry name" value="SDH_CYT_2"/>
    <property type="match status" value="1"/>
</dbReference>
<dbReference type="GO" id="GO:0006099">
    <property type="term" value="P:tricarboxylic acid cycle"/>
    <property type="evidence" value="ECO:0007669"/>
    <property type="project" value="InterPro"/>
</dbReference>
<keyword evidence="5 8" id="KW-1133">Transmembrane helix</keyword>
<dbReference type="SUPFAM" id="SSF81343">
    <property type="entry name" value="Fumarate reductase respiratory complex transmembrane subunits"/>
    <property type="match status" value="1"/>
</dbReference>
<evidence type="ECO:0000256" key="1">
    <source>
        <dbReference type="ARBA" id="ARBA00004141"/>
    </source>
</evidence>
<feature type="transmembrane region" description="Helical" evidence="8">
    <location>
        <begin position="166"/>
        <end position="186"/>
    </location>
</feature>
<dbReference type="NCBIfam" id="TIGR02970">
    <property type="entry name" value="succ_dehyd_cytB"/>
    <property type="match status" value="1"/>
</dbReference>
<evidence type="ECO:0000256" key="8">
    <source>
        <dbReference type="SAM" id="Phobius"/>
    </source>
</evidence>
<dbReference type="Proteomes" id="UP001362999">
    <property type="component" value="Unassembled WGS sequence"/>
</dbReference>
<dbReference type="GO" id="GO:0006121">
    <property type="term" value="P:mitochondrial electron transport, succinate to ubiquinone"/>
    <property type="evidence" value="ECO:0007669"/>
    <property type="project" value="TreeGrafter"/>
</dbReference>
<evidence type="ECO:0000256" key="6">
    <source>
        <dbReference type="ARBA" id="ARBA00023004"/>
    </source>
</evidence>
<evidence type="ECO:0000256" key="4">
    <source>
        <dbReference type="ARBA" id="ARBA00022723"/>
    </source>
</evidence>
<organism evidence="9 10">
    <name type="scientific">Favolaschia claudopus</name>
    <dbReference type="NCBI Taxonomy" id="2862362"/>
    <lineage>
        <taxon>Eukaryota</taxon>
        <taxon>Fungi</taxon>
        <taxon>Dikarya</taxon>
        <taxon>Basidiomycota</taxon>
        <taxon>Agaricomycotina</taxon>
        <taxon>Agaricomycetes</taxon>
        <taxon>Agaricomycetidae</taxon>
        <taxon>Agaricales</taxon>
        <taxon>Marasmiineae</taxon>
        <taxon>Mycenaceae</taxon>
        <taxon>Favolaschia</taxon>
    </lineage>
</organism>
<keyword evidence="6" id="KW-0408">Iron</keyword>
<dbReference type="Pfam" id="PF01127">
    <property type="entry name" value="Sdh_cyt"/>
    <property type="match status" value="1"/>
</dbReference>
<evidence type="ECO:0000313" key="9">
    <source>
        <dbReference type="EMBL" id="KAK6978133.1"/>
    </source>
</evidence>
<comment type="subcellular location">
    <subcellularLocation>
        <location evidence="1">Membrane</location>
        <topology evidence="1">Multi-pass membrane protein</topology>
    </subcellularLocation>
</comment>
<dbReference type="AlphaFoldDB" id="A0AAV9ZE58"/>
<evidence type="ECO:0000256" key="3">
    <source>
        <dbReference type="ARBA" id="ARBA00022692"/>
    </source>
</evidence>
<evidence type="ECO:0000313" key="10">
    <source>
        <dbReference type="Proteomes" id="UP001362999"/>
    </source>
</evidence>
<dbReference type="InterPro" id="IPR034804">
    <property type="entry name" value="SQR/QFR_C/D"/>
</dbReference>
<name>A0AAV9ZE58_9AGAR</name>
<accession>A0AAV9ZE58</accession>
<dbReference type="InterPro" id="IPR000701">
    <property type="entry name" value="SuccDH_FuR_B_TM-su"/>
</dbReference>
<keyword evidence="7 8" id="KW-0472">Membrane</keyword>
<dbReference type="CDD" id="cd03499">
    <property type="entry name" value="SQR_TypeC_SdhC"/>
    <property type="match status" value="1"/>
</dbReference>
<dbReference type="GO" id="GO:0046872">
    <property type="term" value="F:metal ion binding"/>
    <property type="evidence" value="ECO:0007669"/>
    <property type="project" value="UniProtKB-KW"/>
</dbReference>
<gene>
    <name evidence="9" type="ORF">R3P38DRAFT_3119689</name>
</gene>
<dbReference type="GO" id="GO:0005739">
    <property type="term" value="C:mitochondrion"/>
    <property type="evidence" value="ECO:0007669"/>
    <property type="project" value="GOC"/>
</dbReference>
<evidence type="ECO:0000256" key="5">
    <source>
        <dbReference type="ARBA" id="ARBA00022989"/>
    </source>
</evidence>
<dbReference type="Gene3D" id="1.20.1300.10">
    <property type="entry name" value="Fumarate reductase/succinate dehydrogenase, transmembrane subunit"/>
    <property type="match status" value="1"/>
</dbReference>
<keyword evidence="3 8" id="KW-0812">Transmembrane</keyword>
<dbReference type="InterPro" id="IPR018495">
    <property type="entry name" value="Succ_DH_cyt_bsu_CS"/>
</dbReference>
<sequence>SSDAQVHNWHDLQTHVSFQILFSQRWSVSRSISPLLQKIHASTGSTIRTQCLPPSASVDILNKQRLLRPTSPHLTIYKPQLTSVLSIGNRGVGGALSVLLYGSSIAYLFFPGTFDGAYLIELASGIPEYVKYTAKTILAAPFAFHALNGIRHLFWDVGKFMTLRGVYQTGYAVLAGTAVSTIVLVLL</sequence>
<keyword evidence="4" id="KW-0479">Metal-binding</keyword>
<comment type="caution">
    <text evidence="9">The sequence shown here is derived from an EMBL/GenBank/DDBJ whole genome shotgun (WGS) entry which is preliminary data.</text>
</comment>